<feature type="domain" description="HhH-GPD" evidence="16">
    <location>
        <begin position="67"/>
        <end position="218"/>
    </location>
</feature>
<dbReference type="SUPFAM" id="SSF55811">
    <property type="entry name" value="Nudix"/>
    <property type="match status" value="1"/>
</dbReference>
<dbReference type="NCBIfam" id="TIGR01084">
    <property type="entry name" value="mutY"/>
    <property type="match status" value="1"/>
</dbReference>
<dbReference type="Gene3D" id="3.90.79.10">
    <property type="entry name" value="Nucleoside Triphosphate Pyrophosphohydrolase"/>
    <property type="match status" value="1"/>
</dbReference>
<sequence length="401" mass="44944">MNKPVNAGQSNKHPQSKQVRLKPNEDSLYADPEFSAELIAWQKQHGRHRLPWQNTGDAYRVWLSEIMLQQTQVTAVIPYYLRFLEKFPSVQDLAAAPVEEVMALWAGLGYYTRARNLHQCAKQVVAQYQGVFPSDPSLLNALPGIGRSTAAAVAAFSYGTIAAILDGNVKRVFARVFGIDAYPGIKSVEDDLWLRAEALLPQTEIAAYTQGLMDLGATLCTRSKPDCARCPFQHRCVAFAEGRTAELPVRKPKSKQKEKQTTMLLLEHDGAVLLEQRSMTGIWGGLLSLPELDGMTELEVMPGDKSDSSRIFEQISATDQTRATDIVNRFGDIQSANRLAPFTHTFTHFKLHIHVIHFIISRKFEFVGEDNLRWTDLEQVEQLALPAPIKMLLQTLSSRLI</sequence>
<dbReference type="CDD" id="cd00056">
    <property type="entry name" value="ENDO3c"/>
    <property type="match status" value="1"/>
</dbReference>
<evidence type="ECO:0000256" key="1">
    <source>
        <dbReference type="ARBA" id="ARBA00000843"/>
    </source>
</evidence>
<dbReference type="Gene3D" id="1.10.340.30">
    <property type="entry name" value="Hypothetical protein, domain 2"/>
    <property type="match status" value="1"/>
</dbReference>
<dbReference type="Pfam" id="PF14815">
    <property type="entry name" value="NUDIX_4"/>
    <property type="match status" value="1"/>
</dbReference>
<dbReference type="GO" id="GO:0035485">
    <property type="term" value="F:adenine/guanine mispair binding"/>
    <property type="evidence" value="ECO:0007669"/>
    <property type="project" value="TreeGrafter"/>
</dbReference>
<comment type="caution">
    <text evidence="17">The sequence shown here is derived from an EMBL/GenBank/DDBJ whole genome shotgun (WGS) entry which is preliminary data.</text>
</comment>
<dbReference type="CDD" id="cd03431">
    <property type="entry name" value="NUDIX_DNA_Glycosylase_C-MutY"/>
    <property type="match status" value="1"/>
</dbReference>
<comment type="similarity">
    <text evidence="3 14">Belongs to the Nth/MutY family.</text>
</comment>
<dbReference type="GO" id="GO:0032357">
    <property type="term" value="F:oxidized purine DNA binding"/>
    <property type="evidence" value="ECO:0007669"/>
    <property type="project" value="TreeGrafter"/>
</dbReference>
<organism evidence="17 18">
    <name type="scientific">Undibacterium baiyunense</name>
    <dbReference type="NCBI Taxonomy" id="2828731"/>
    <lineage>
        <taxon>Bacteria</taxon>
        <taxon>Pseudomonadati</taxon>
        <taxon>Pseudomonadota</taxon>
        <taxon>Betaproteobacteria</taxon>
        <taxon>Burkholderiales</taxon>
        <taxon>Oxalobacteraceae</taxon>
        <taxon>Undibacterium</taxon>
    </lineage>
</organism>
<dbReference type="EC" id="3.2.2.31" evidence="4 14"/>
<dbReference type="PROSITE" id="PS01155">
    <property type="entry name" value="ENDONUCLEASE_III_2"/>
    <property type="match status" value="1"/>
</dbReference>
<dbReference type="Gene3D" id="1.10.1670.10">
    <property type="entry name" value="Helix-hairpin-Helix base-excision DNA repair enzymes (C-terminal)"/>
    <property type="match status" value="1"/>
</dbReference>
<keyword evidence="7" id="KW-0479">Metal-binding</keyword>
<keyword evidence="18" id="KW-1185">Reference proteome</keyword>
<dbReference type="GO" id="GO:0046872">
    <property type="term" value="F:metal ion binding"/>
    <property type="evidence" value="ECO:0007669"/>
    <property type="project" value="UniProtKB-UniRule"/>
</dbReference>
<dbReference type="PANTHER" id="PTHR42944:SF1">
    <property type="entry name" value="ADENINE DNA GLYCOSYLASE"/>
    <property type="match status" value="1"/>
</dbReference>
<evidence type="ECO:0000259" key="16">
    <source>
        <dbReference type="SMART" id="SM00478"/>
    </source>
</evidence>
<comment type="cofactor">
    <cofactor evidence="14">
        <name>[4Fe-4S] cluster</name>
        <dbReference type="ChEBI" id="CHEBI:49883"/>
    </cofactor>
    <text evidence="14">Binds 1 [4Fe-4S] cluster.</text>
</comment>
<evidence type="ECO:0000313" key="18">
    <source>
        <dbReference type="Proteomes" id="UP000680158"/>
    </source>
</evidence>
<keyword evidence="11" id="KW-0411">Iron-sulfur</keyword>
<evidence type="ECO:0000256" key="11">
    <source>
        <dbReference type="ARBA" id="ARBA00023014"/>
    </source>
</evidence>
<reference evidence="17 18" key="1">
    <citation type="submission" date="2021-04" db="EMBL/GenBank/DDBJ databases">
        <title>novel species isolated from subtropical streams in China.</title>
        <authorList>
            <person name="Lu H."/>
        </authorList>
    </citation>
    <scope>NUCLEOTIDE SEQUENCE [LARGE SCALE GENOMIC DNA]</scope>
    <source>
        <strain evidence="17 18">BYS107W</strain>
    </source>
</reference>
<keyword evidence="8 14" id="KW-0227">DNA damage</keyword>
<feature type="compositionally biased region" description="Polar residues" evidence="15">
    <location>
        <begin position="7"/>
        <end position="18"/>
    </location>
</feature>
<evidence type="ECO:0000256" key="14">
    <source>
        <dbReference type="RuleBase" id="RU365096"/>
    </source>
</evidence>
<dbReference type="RefSeq" id="WP_212685064.1">
    <property type="nucleotide sequence ID" value="NZ_JAGSPM010000008.1"/>
</dbReference>
<name>A0A941DHJ0_9BURK</name>
<evidence type="ECO:0000256" key="8">
    <source>
        <dbReference type="ARBA" id="ARBA00022763"/>
    </source>
</evidence>
<dbReference type="PANTHER" id="PTHR42944">
    <property type="entry name" value="ADENINE DNA GLYCOSYLASE"/>
    <property type="match status" value="1"/>
</dbReference>
<keyword evidence="12" id="KW-0234">DNA repair</keyword>
<feature type="region of interest" description="Disordered" evidence="15">
    <location>
        <begin position="1"/>
        <end position="23"/>
    </location>
</feature>
<keyword evidence="9" id="KW-0378">Hydrolase</keyword>
<dbReference type="InterPro" id="IPR003265">
    <property type="entry name" value="HhH-GPD_domain"/>
</dbReference>
<dbReference type="InterPro" id="IPR023170">
    <property type="entry name" value="HhH_base_excis_C"/>
</dbReference>
<protein>
    <recommendedName>
        <fullName evidence="5 14">Adenine DNA glycosylase</fullName>
        <ecNumber evidence="4 14">3.2.2.31</ecNumber>
    </recommendedName>
</protein>
<evidence type="ECO:0000256" key="9">
    <source>
        <dbReference type="ARBA" id="ARBA00022801"/>
    </source>
</evidence>
<dbReference type="EMBL" id="JAGSPM010000008">
    <property type="protein sequence ID" value="MBR7747690.1"/>
    <property type="molecule type" value="Genomic_DNA"/>
</dbReference>
<dbReference type="Pfam" id="PF00730">
    <property type="entry name" value="HhH-GPD"/>
    <property type="match status" value="1"/>
</dbReference>
<dbReference type="InterPro" id="IPR005760">
    <property type="entry name" value="A/G_AdeGlyc_MutY"/>
</dbReference>
<evidence type="ECO:0000256" key="15">
    <source>
        <dbReference type="SAM" id="MobiDB-lite"/>
    </source>
</evidence>
<evidence type="ECO:0000256" key="12">
    <source>
        <dbReference type="ARBA" id="ARBA00023204"/>
    </source>
</evidence>
<keyword evidence="13 14" id="KW-0326">Glycosidase</keyword>
<accession>A0A941DHJ0</accession>
<dbReference type="FunFam" id="1.10.340.30:FF:000002">
    <property type="entry name" value="Adenine DNA glycosylase"/>
    <property type="match status" value="1"/>
</dbReference>
<evidence type="ECO:0000256" key="3">
    <source>
        <dbReference type="ARBA" id="ARBA00008343"/>
    </source>
</evidence>
<dbReference type="Proteomes" id="UP000680158">
    <property type="component" value="Unassembled WGS sequence"/>
</dbReference>
<keyword evidence="6" id="KW-0004">4Fe-4S</keyword>
<comment type="function">
    <text evidence="2">Adenine glycosylase active on G-A mispairs. MutY also corrects error-prone DNA synthesis past GO lesions which are due to the oxidatively damaged form of guanine: 7,8-dihydro-8-oxoguanine (8-oxo-dGTP).</text>
</comment>
<evidence type="ECO:0000256" key="4">
    <source>
        <dbReference type="ARBA" id="ARBA00012045"/>
    </source>
</evidence>
<dbReference type="SUPFAM" id="SSF48150">
    <property type="entry name" value="DNA-glycosylase"/>
    <property type="match status" value="1"/>
</dbReference>
<dbReference type="AlphaFoldDB" id="A0A941DHJ0"/>
<dbReference type="Pfam" id="PF00633">
    <property type="entry name" value="HHH"/>
    <property type="match status" value="1"/>
</dbReference>
<evidence type="ECO:0000256" key="6">
    <source>
        <dbReference type="ARBA" id="ARBA00022485"/>
    </source>
</evidence>
<dbReference type="SMART" id="SM00478">
    <property type="entry name" value="ENDO3c"/>
    <property type="match status" value="1"/>
</dbReference>
<gene>
    <name evidence="17" type="primary">mutY</name>
    <name evidence="17" type="ORF">KDM92_13960</name>
</gene>
<dbReference type="InterPro" id="IPR044298">
    <property type="entry name" value="MIG/MutY"/>
</dbReference>
<dbReference type="GO" id="GO:0000701">
    <property type="term" value="F:purine-specific mismatch base pair DNA N-glycosylase activity"/>
    <property type="evidence" value="ECO:0007669"/>
    <property type="project" value="UniProtKB-EC"/>
</dbReference>
<dbReference type="GO" id="GO:0034039">
    <property type="term" value="F:8-oxo-7,8-dihydroguanine DNA N-glycosylase activity"/>
    <property type="evidence" value="ECO:0007669"/>
    <property type="project" value="TreeGrafter"/>
</dbReference>
<comment type="catalytic activity">
    <reaction evidence="1 14">
        <text>Hydrolyzes free adenine bases from 7,8-dihydro-8-oxoguanine:adenine mismatched double-stranded DNA, leaving an apurinic site.</text>
        <dbReference type="EC" id="3.2.2.31"/>
    </reaction>
</comment>
<evidence type="ECO:0000256" key="13">
    <source>
        <dbReference type="ARBA" id="ARBA00023295"/>
    </source>
</evidence>
<dbReference type="GO" id="GO:0006284">
    <property type="term" value="P:base-excision repair"/>
    <property type="evidence" value="ECO:0007669"/>
    <property type="project" value="UniProtKB-UniRule"/>
</dbReference>
<dbReference type="InterPro" id="IPR015797">
    <property type="entry name" value="NUDIX_hydrolase-like_dom_sf"/>
</dbReference>
<keyword evidence="10 14" id="KW-0408">Iron</keyword>
<evidence type="ECO:0000256" key="7">
    <source>
        <dbReference type="ARBA" id="ARBA00022723"/>
    </source>
</evidence>
<proteinExistence type="inferred from homology"/>
<dbReference type="GO" id="GO:0006298">
    <property type="term" value="P:mismatch repair"/>
    <property type="evidence" value="ECO:0007669"/>
    <property type="project" value="TreeGrafter"/>
</dbReference>
<dbReference type="InterPro" id="IPR000445">
    <property type="entry name" value="HhH_motif"/>
</dbReference>
<evidence type="ECO:0000256" key="2">
    <source>
        <dbReference type="ARBA" id="ARBA00002933"/>
    </source>
</evidence>
<dbReference type="InterPro" id="IPR029119">
    <property type="entry name" value="MutY_C"/>
</dbReference>
<evidence type="ECO:0000313" key="17">
    <source>
        <dbReference type="EMBL" id="MBR7747690.1"/>
    </source>
</evidence>
<dbReference type="InterPro" id="IPR004036">
    <property type="entry name" value="Endonuclease-III-like_CS2"/>
</dbReference>
<evidence type="ECO:0000256" key="10">
    <source>
        <dbReference type="ARBA" id="ARBA00023004"/>
    </source>
</evidence>
<dbReference type="GO" id="GO:0051539">
    <property type="term" value="F:4 iron, 4 sulfur cluster binding"/>
    <property type="evidence" value="ECO:0007669"/>
    <property type="project" value="UniProtKB-UniRule"/>
</dbReference>
<evidence type="ECO:0000256" key="5">
    <source>
        <dbReference type="ARBA" id="ARBA00022023"/>
    </source>
</evidence>
<dbReference type="InterPro" id="IPR011257">
    <property type="entry name" value="DNA_glycosylase"/>
</dbReference>